<keyword evidence="9" id="KW-0472">Membrane</keyword>
<evidence type="ECO:0000259" key="11">
    <source>
        <dbReference type="Pfam" id="PF07730"/>
    </source>
</evidence>
<evidence type="ECO:0000256" key="4">
    <source>
        <dbReference type="ARBA" id="ARBA00022679"/>
    </source>
</evidence>
<keyword evidence="6 13" id="KW-0418">Kinase</keyword>
<dbReference type="EC" id="2.7.13.3" evidence="2"/>
<comment type="caution">
    <text evidence="13">The sequence shown here is derived from an EMBL/GenBank/DDBJ whole genome shotgun (WGS) entry which is preliminary data.</text>
</comment>
<keyword evidence="7" id="KW-0067">ATP-binding</keyword>
<evidence type="ECO:0000259" key="10">
    <source>
        <dbReference type="Pfam" id="PF02518"/>
    </source>
</evidence>
<evidence type="ECO:0000256" key="5">
    <source>
        <dbReference type="ARBA" id="ARBA00022741"/>
    </source>
</evidence>
<keyword evidence="14" id="KW-1185">Reference proteome</keyword>
<feature type="domain" description="Signal transduction histidine kinase subgroup 3 dimerisation and phosphoacceptor" evidence="11">
    <location>
        <begin position="186"/>
        <end position="252"/>
    </location>
</feature>
<reference evidence="14" key="1">
    <citation type="journal article" date="2019" name="Int. J. Syst. Evol. Microbiol.">
        <title>The Global Catalogue of Microorganisms (GCM) 10K type strain sequencing project: providing services to taxonomists for standard genome sequencing and annotation.</title>
        <authorList>
            <consortium name="The Broad Institute Genomics Platform"/>
            <consortium name="The Broad Institute Genome Sequencing Center for Infectious Disease"/>
            <person name="Wu L."/>
            <person name="Ma J."/>
        </authorList>
    </citation>
    <scope>NUCLEOTIDE SEQUENCE [LARGE SCALE GENOMIC DNA]</scope>
    <source>
        <strain evidence="14">CGMCC 4.7177</strain>
    </source>
</reference>
<organism evidence="13 14">
    <name type="scientific">Streptomyces vulcanius</name>
    <dbReference type="NCBI Taxonomy" id="1441876"/>
    <lineage>
        <taxon>Bacteria</taxon>
        <taxon>Bacillati</taxon>
        <taxon>Actinomycetota</taxon>
        <taxon>Actinomycetes</taxon>
        <taxon>Kitasatosporales</taxon>
        <taxon>Streptomycetaceae</taxon>
        <taxon>Streptomyces</taxon>
    </lineage>
</organism>
<dbReference type="Gene3D" id="1.20.5.1930">
    <property type="match status" value="1"/>
</dbReference>
<dbReference type="Pfam" id="PF02518">
    <property type="entry name" value="HATPase_c"/>
    <property type="match status" value="1"/>
</dbReference>
<dbReference type="InterPro" id="IPR011712">
    <property type="entry name" value="Sig_transdc_His_kin_sub3_dim/P"/>
</dbReference>
<feature type="transmembrane region" description="Helical" evidence="9">
    <location>
        <begin position="136"/>
        <end position="157"/>
    </location>
</feature>
<evidence type="ECO:0000313" key="14">
    <source>
        <dbReference type="Proteomes" id="UP001595839"/>
    </source>
</evidence>
<protein>
    <recommendedName>
        <fullName evidence="2">histidine kinase</fullName>
        <ecNumber evidence="2">2.7.13.3</ecNumber>
    </recommendedName>
</protein>
<evidence type="ECO:0000259" key="12">
    <source>
        <dbReference type="Pfam" id="PF23539"/>
    </source>
</evidence>
<dbReference type="Proteomes" id="UP001595839">
    <property type="component" value="Unassembled WGS sequence"/>
</dbReference>
<dbReference type="InterPro" id="IPR055558">
    <property type="entry name" value="DUF7134"/>
</dbReference>
<evidence type="ECO:0000256" key="1">
    <source>
        <dbReference type="ARBA" id="ARBA00000085"/>
    </source>
</evidence>
<accession>A0ABV9APZ4</accession>
<keyword evidence="5" id="KW-0547">Nucleotide-binding</keyword>
<gene>
    <name evidence="13" type="ORF">ACFPIH_16690</name>
</gene>
<dbReference type="RefSeq" id="WP_381172173.1">
    <property type="nucleotide sequence ID" value="NZ_JBHSFK010000009.1"/>
</dbReference>
<evidence type="ECO:0000256" key="9">
    <source>
        <dbReference type="SAM" id="Phobius"/>
    </source>
</evidence>
<dbReference type="Pfam" id="PF23539">
    <property type="entry name" value="DUF7134"/>
    <property type="match status" value="1"/>
</dbReference>
<keyword evidence="9" id="KW-0812">Transmembrane</keyword>
<feature type="transmembrane region" description="Helical" evidence="9">
    <location>
        <begin position="20"/>
        <end position="38"/>
    </location>
</feature>
<sequence length="400" mass="42657">MSTSRQRRTACRPQAVEAAAPFLLFAFTVGGVLVTHAVISEPPALWPGLALSAVACAALRRRRTHPLQVLALTLLCTMAQGILGYLLTPLLMGALLVAQYATSVSVPRRTSWNSALTAAAGMVVSGLFLPSFRDSLILAVINPAAWVLLSAAFGAYVRVRREYAAARAEHADRRREEETRHRVVQERMRIARELHDVVAHHLTLADAQAGTAAHLARTDPGQALDIIGRLPQTTAAALRELKATVGLLRQDTDPADDLAPAPGLGRLPALVEACAAAGLDVTVTVVGQPRRLTPVLDLTAYRIIQEALTNVTKHAATRTAGVRLSYTPHFLTLTVSNDTVGAPTAAPGFGLLTMRERATAADGTFHAGHRPRGGFEVACTLPLNTHEDTRHGSHDESTAT</sequence>
<evidence type="ECO:0000256" key="3">
    <source>
        <dbReference type="ARBA" id="ARBA00022553"/>
    </source>
</evidence>
<evidence type="ECO:0000256" key="2">
    <source>
        <dbReference type="ARBA" id="ARBA00012438"/>
    </source>
</evidence>
<dbReference type="Gene3D" id="3.30.565.10">
    <property type="entry name" value="Histidine kinase-like ATPase, C-terminal domain"/>
    <property type="match status" value="1"/>
</dbReference>
<feature type="transmembrane region" description="Helical" evidence="9">
    <location>
        <begin position="72"/>
        <end position="98"/>
    </location>
</feature>
<dbReference type="PANTHER" id="PTHR24421">
    <property type="entry name" value="NITRATE/NITRITE SENSOR PROTEIN NARX-RELATED"/>
    <property type="match status" value="1"/>
</dbReference>
<keyword evidence="9" id="KW-1133">Transmembrane helix</keyword>
<evidence type="ECO:0000313" key="13">
    <source>
        <dbReference type="EMBL" id="MFC4501151.1"/>
    </source>
</evidence>
<feature type="domain" description="DUF7134" evidence="12">
    <location>
        <begin position="12"/>
        <end position="161"/>
    </location>
</feature>
<comment type="catalytic activity">
    <reaction evidence="1">
        <text>ATP + protein L-histidine = ADP + protein N-phospho-L-histidine.</text>
        <dbReference type="EC" id="2.7.13.3"/>
    </reaction>
</comment>
<evidence type="ECO:0000256" key="6">
    <source>
        <dbReference type="ARBA" id="ARBA00022777"/>
    </source>
</evidence>
<dbReference type="GO" id="GO:0016301">
    <property type="term" value="F:kinase activity"/>
    <property type="evidence" value="ECO:0007669"/>
    <property type="project" value="UniProtKB-KW"/>
</dbReference>
<dbReference type="InterPro" id="IPR050482">
    <property type="entry name" value="Sensor_HK_TwoCompSys"/>
</dbReference>
<dbReference type="EMBL" id="JBHSFK010000009">
    <property type="protein sequence ID" value="MFC4501151.1"/>
    <property type="molecule type" value="Genomic_DNA"/>
</dbReference>
<dbReference type="InterPro" id="IPR036890">
    <property type="entry name" value="HATPase_C_sf"/>
</dbReference>
<dbReference type="Pfam" id="PF07730">
    <property type="entry name" value="HisKA_3"/>
    <property type="match status" value="1"/>
</dbReference>
<dbReference type="InterPro" id="IPR003594">
    <property type="entry name" value="HATPase_dom"/>
</dbReference>
<dbReference type="PANTHER" id="PTHR24421:SF10">
    <property type="entry name" value="NITRATE_NITRITE SENSOR PROTEIN NARQ"/>
    <property type="match status" value="1"/>
</dbReference>
<feature type="transmembrane region" description="Helical" evidence="9">
    <location>
        <begin position="110"/>
        <end position="129"/>
    </location>
</feature>
<evidence type="ECO:0000256" key="8">
    <source>
        <dbReference type="ARBA" id="ARBA00023012"/>
    </source>
</evidence>
<dbReference type="CDD" id="cd16917">
    <property type="entry name" value="HATPase_UhpB-NarQ-NarX-like"/>
    <property type="match status" value="1"/>
</dbReference>
<keyword evidence="8" id="KW-0902">Two-component regulatory system</keyword>
<dbReference type="SUPFAM" id="SSF55874">
    <property type="entry name" value="ATPase domain of HSP90 chaperone/DNA topoisomerase II/histidine kinase"/>
    <property type="match status" value="1"/>
</dbReference>
<proteinExistence type="predicted"/>
<name>A0ABV9APZ4_9ACTN</name>
<feature type="domain" description="Histidine kinase/HSP90-like ATPase" evidence="10">
    <location>
        <begin position="300"/>
        <end position="384"/>
    </location>
</feature>
<keyword evidence="4" id="KW-0808">Transferase</keyword>
<evidence type="ECO:0000256" key="7">
    <source>
        <dbReference type="ARBA" id="ARBA00022840"/>
    </source>
</evidence>
<keyword evidence="3" id="KW-0597">Phosphoprotein</keyword>